<dbReference type="Pfam" id="PF00994">
    <property type="entry name" value="MoCF_biosynth"/>
    <property type="match status" value="1"/>
</dbReference>
<dbReference type="RefSeq" id="WP_012158960.1">
    <property type="nucleotide sequence ID" value="NC_009922.1"/>
</dbReference>
<dbReference type="GO" id="GO:0006777">
    <property type="term" value="P:Mo-molybdopterin cofactor biosynthetic process"/>
    <property type="evidence" value="ECO:0007669"/>
    <property type="project" value="UniProtKB-UniRule"/>
</dbReference>
<dbReference type="InterPro" id="IPR038987">
    <property type="entry name" value="MoeA-like"/>
</dbReference>
<dbReference type="EMBL" id="CP000853">
    <property type="protein sequence ID" value="ABW18648.1"/>
    <property type="molecule type" value="Genomic_DNA"/>
</dbReference>
<evidence type="ECO:0000256" key="1">
    <source>
        <dbReference type="RuleBase" id="RU365090"/>
    </source>
</evidence>
<keyword evidence="1" id="KW-0460">Magnesium</keyword>
<dbReference type="InterPro" id="IPR001453">
    <property type="entry name" value="MoaB/Mog_dom"/>
</dbReference>
<dbReference type="SMART" id="SM00852">
    <property type="entry name" value="MoCF_biosynth"/>
    <property type="match status" value="1"/>
</dbReference>
<dbReference type="STRING" id="350688.Clos_1102"/>
<sequence>MKVVKTEEAIGMVLGHDITEIVPGAFKGVAFKKGHVIKEEDVERFLRIGKEHIYVFELQENEVHEDDAAITLAKMICGDGVYFTEPSEGKVNIIAKEKGLLKIDRDSLDETNDLGDICLATIHGNRTIEKDALIGGCRVIPLTVDRSKIEAVEDILKEKTPLFQVRPFKNLKTAIIVSGSEVFKGRIEDKFGPVVERKVKAFGADVFYKTIVPDELEIIRDKVIECKEMGAELIIVTGGMSVDPDDKTPGAIKSTGADLIAYGTPVLPGAMLLVAYLDDIPVFGLPGCVMFSHTTAFDILLPRVFAGEKIVRRDITRLGYGGQCIKCEVCKFPDCYFGKN</sequence>
<reference evidence="4" key="1">
    <citation type="submission" date="2007-10" db="EMBL/GenBank/DDBJ databases">
        <title>Complete genome of Alkaliphilus oremlandii OhILAs.</title>
        <authorList>
            <person name="Copeland A."/>
            <person name="Lucas S."/>
            <person name="Lapidus A."/>
            <person name="Barry K."/>
            <person name="Detter J.C."/>
            <person name="Glavina del Rio T."/>
            <person name="Hammon N."/>
            <person name="Israni S."/>
            <person name="Dalin E."/>
            <person name="Tice H."/>
            <person name="Pitluck S."/>
            <person name="Chain P."/>
            <person name="Malfatti S."/>
            <person name="Shin M."/>
            <person name="Vergez L."/>
            <person name="Schmutz J."/>
            <person name="Larimer F."/>
            <person name="Land M."/>
            <person name="Hauser L."/>
            <person name="Kyrpides N."/>
            <person name="Mikhailova N."/>
            <person name="Stolz J.F."/>
            <person name="Dawson A."/>
            <person name="Fisher E."/>
            <person name="Crable B."/>
            <person name="Perera E."/>
            <person name="Lisak J."/>
            <person name="Ranganathan M."/>
            <person name="Basu P."/>
            <person name="Richardson P."/>
        </authorList>
    </citation>
    <scope>NUCLEOTIDE SEQUENCE [LARGE SCALE GENOMIC DNA]</scope>
    <source>
        <strain evidence="4">OhILAs</strain>
    </source>
</reference>
<dbReference type="GO" id="GO:0005829">
    <property type="term" value="C:cytosol"/>
    <property type="evidence" value="ECO:0007669"/>
    <property type="project" value="TreeGrafter"/>
</dbReference>
<comment type="similarity">
    <text evidence="1">Belongs to the MoeA family.</text>
</comment>
<keyword evidence="1" id="KW-0479">Metal-binding</keyword>
<dbReference type="eggNOG" id="COG0303">
    <property type="taxonomic scope" value="Bacteria"/>
</dbReference>
<keyword evidence="1" id="KW-0501">Molybdenum cofactor biosynthesis</keyword>
<evidence type="ECO:0000313" key="4">
    <source>
        <dbReference type="Proteomes" id="UP000000269"/>
    </source>
</evidence>
<dbReference type="PANTHER" id="PTHR10192:SF28">
    <property type="entry name" value="MOLYBDOPTERIN MOLYBDENUMTRANSFERASE"/>
    <property type="match status" value="1"/>
</dbReference>
<dbReference type="HOGENOM" id="CLU_068847_1_0_9"/>
<dbReference type="InterPro" id="IPR036425">
    <property type="entry name" value="MoaB/Mog-like_dom_sf"/>
</dbReference>
<keyword evidence="1" id="KW-0500">Molybdenum</keyword>
<keyword evidence="4" id="KW-1185">Reference proteome</keyword>
<gene>
    <name evidence="3" type="ordered locus">Clos_1102</name>
</gene>
<dbReference type="SUPFAM" id="SSF53218">
    <property type="entry name" value="Molybdenum cofactor biosynthesis proteins"/>
    <property type="match status" value="1"/>
</dbReference>
<name>A8MGV4_ALKOO</name>
<dbReference type="GO" id="GO:0046872">
    <property type="term" value="F:metal ion binding"/>
    <property type="evidence" value="ECO:0007669"/>
    <property type="project" value="UniProtKB-UniRule"/>
</dbReference>
<dbReference type="Proteomes" id="UP000000269">
    <property type="component" value="Chromosome"/>
</dbReference>
<proteinExistence type="inferred from homology"/>
<organism evidence="3 4">
    <name type="scientific">Alkaliphilus oremlandii (strain OhILAs)</name>
    <name type="common">Clostridium oremlandii (strain OhILAs)</name>
    <dbReference type="NCBI Taxonomy" id="350688"/>
    <lineage>
        <taxon>Bacteria</taxon>
        <taxon>Bacillati</taxon>
        <taxon>Bacillota</taxon>
        <taxon>Clostridia</taxon>
        <taxon>Peptostreptococcales</taxon>
        <taxon>Natronincolaceae</taxon>
        <taxon>Alkaliphilus</taxon>
    </lineage>
</organism>
<dbReference type="Gene3D" id="3.40.980.10">
    <property type="entry name" value="MoaB/Mog-like domain"/>
    <property type="match status" value="1"/>
</dbReference>
<dbReference type="UniPathway" id="UPA00344"/>
<comment type="catalytic activity">
    <reaction evidence="1">
        <text>adenylyl-molybdopterin + molybdate = Mo-molybdopterin + AMP + H(+)</text>
        <dbReference type="Rhea" id="RHEA:35047"/>
        <dbReference type="ChEBI" id="CHEBI:15378"/>
        <dbReference type="ChEBI" id="CHEBI:36264"/>
        <dbReference type="ChEBI" id="CHEBI:62727"/>
        <dbReference type="ChEBI" id="CHEBI:71302"/>
        <dbReference type="ChEBI" id="CHEBI:456215"/>
    </reaction>
</comment>
<dbReference type="CDD" id="cd03522">
    <property type="entry name" value="MoeA_like"/>
    <property type="match status" value="1"/>
</dbReference>
<dbReference type="OrthoDB" id="9767940at2"/>
<dbReference type="KEGG" id="aoe:Clos_1102"/>
<protein>
    <recommendedName>
        <fullName evidence="1">Molybdopterin molybdenumtransferase</fullName>
        <ecNumber evidence="1">2.10.1.1</ecNumber>
    </recommendedName>
</protein>
<accession>A8MGV4</accession>
<feature type="domain" description="MoaB/Mog" evidence="2">
    <location>
        <begin position="174"/>
        <end position="306"/>
    </location>
</feature>
<comment type="function">
    <text evidence="1">Catalyzes the insertion of molybdate into adenylated molybdopterin with the concomitant release of AMP.</text>
</comment>
<dbReference type="AlphaFoldDB" id="A8MGV4"/>
<evidence type="ECO:0000259" key="2">
    <source>
        <dbReference type="SMART" id="SM00852"/>
    </source>
</evidence>
<evidence type="ECO:0000313" key="3">
    <source>
        <dbReference type="EMBL" id="ABW18648.1"/>
    </source>
</evidence>
<comment type="cofactor">
    <cofactor evidence="1">
        <name>Mg(2+)</name>
        <dbReference type="ChEBI" id="CHEBI:18420"/>
    </cofactor>
</comment>
<comment type="pathway">
    <text evidence="1">Cofactor biosynthesis; molybdopterin biosynthesis.</text>
</comment>
<dbReference type="GO" id="GO:0061599">
    <property type="term" value="F:molybdopterin molybdotransferase activity"/>
    <property type="evidence" value="ECO:0007669"/>
    <property type="project" value="UniProtKB-UniRule"/>
</dbReference>
<dbReference type="EC" id="2.10.1.1" evidence="1"/>
<keyword evidence="1" id="KW-0808">Transferase</keyword>
<dbReference type="PANTHER" id="PTHR10192">
    <property type="entry name" value="MOLYBDOPTERIN BIOSYNTHESIS PROTEIN"/>
    <property type="match status" value="1"/>
</dbReference>